<keyword evidence="5" id="KW-0554">One-carbon metabolism</keyword>
<evidence type="ECO:0000256" key="8">
    <source>
        <dbReference type="ARBA" id="ARBA00023027"/>
    </source>
</evidence>
<keyword evidence="9" id="KW-0539">Nucleus</keyword>
<evidence type="ECO:0000256" key="13">
    <source>
        <dbReference type="ARBA" id="ARBA00074830"/>
    </source>
</evidence>
<dbReference type="GO" id="GO:0009396">
    <property type="term" value="P:folic acid-containing compound biosynthetic process"/>
    <property type="evidence" value="ECO:0007669"/>
    <property type="project" value="EnsemblFungi"/>
</dbReference>
<dbReference type="FunFam" id="3.40.50.720:FF:000255">
    <property type="entry name" value="Methylenetetrahydrofolate dehydrogenase"/>
    <property type="match status" value="1"/>
</dbReference>
<evidence type="ECO:0000313" key="16">
    <source>
        <dbReference type="EMBL" id="KKY21502.1"/>
    </source>
</evidence>
<evidence type="ECO:0000256" key="11">
    <source>
        <dbReference type="ARBA" id="ARBA00061364"/>
    </source>
</evidence>
<evidence type="ECO:0000256" key="7">
    <source>
        <dbReference type="ARBA" id="ARBA00023002"/>
    </source>
</evidence>
<dbReference type="InterPro" id="IPR020630">
    <property type="entry name" value="THF_DH/CycHdrlase_cat_dom"/>
</dbReference>
<name>A0A0G2EF46_PHACM</name>
<comment type="subunit">
    <text evidence="3">Homodimer.</text>
</comment>
<dbReference type="GO" id="GO:0009113">
    <property type="term" value="P:purine nucleobase biosynthetic process"/>
    <property type="evidence" value="ECO:0007669"/>
    <property type="project" value="EnsemblFungi"/>
</dbReference>
<dbReference type="GO" id="GO:0006164">
    <property type="term" value="P:purine nucleotide biosynthetic process"/>
    <property type="evidence" value="ECO:0007669"/>
    <property type="project" value="UniProtKB-KW"/>
</dbReference>
<evidence type="ECO:0000256" key="2">
    <source>
        <dbReference type="ARBA" id="ARBA00004496"/>
    </source>
</evidence>
<dbReference type="GO" id="GO:0004487">
    <property type="term" value="F:methylenetetrahydrofolate dehydrogenase (NAD+) activity"/>
    <property type="evidence" value="ECO:0007669"/>
    <property type="project" value="UniProtKB-EC"/>
</dbReference>
<dbReference type="InterPro" id="IPR046346">
    <property type="entry name" value="Aminoacid_DH-like_N_sf"/>
</dbReference>
<gene>
    <name evidence="16" type="ORF">UCRPC4_g03606</name>
</gene>
<reference evidence="16 17" key="2">
    <citation type="submission" date="2015-05" db="EMBL/GenBank/DDBJ databases">
        <authorList>
            <person name="Morales-Cruz A."/>
            <person name="Amrine K.C."/>
            <person name="Cantu D."/>
        </authorList>
    </citation>
    <scope>NUCLEOTIDE SEQUENCE [LARGE SCALE GENOMIC DNA]</scope>
    <source>
        <strain evidence="16">UCRPC4</strain>
    </source>
</reference>
<dbReference type="Pfam" id="PF02882">
    <property type="entry name" value="THF_DHG_CYH_C"/>
    <property type="match status" value="1"/>
</dbReference>
<dbReference type="InterPro" id="IPR020631">
    <property type="entry name" value="THF_DH/CycHdrlase_NAD-bd_dom"/>
</dbReference>
<dbReference type="SUPFAM" id="SSF53223">
    <property type="entry name" value="Aminoacid dehydrogenase-like, N-terminal domain"/>
    <property type="match status" value="1"/>
</dbReference>
<evidence type="ECO:0000256" key="4">
    <source>
        <dbReference type="ARBA" id="ARBA00022490"/>
    </source>
</evidence>
<dbReference type="Pfam" id="PF00763">
    <property type="entry name" value="THF_DHG_CYH"/>
    <property type="match status" value="1"/>
</dbReference>
<evidence type="ECO:0000256" key="10">
    <source>
        <dbReference type="ARBA" id="ARBA00053076"/>
    </source>
</evidence>
<sequence>MASTSKTPQTSCKVFLAGTIAKTLLAEVQEGLKQVQKPPHLLGILANSDPAAKTYAEFTGKTCQENGFRYTLQTVEKEDVEEALIAANGNDDVDGIIVYYPIFGSRQDQYLQQIVDISKDVEGLSHRYVFNMYQNIRFLDEAQTQKSILPCTPLAVVKVLEFLHIYNPVLPYGNRLFGHTICVVNRSEVVGRPLAALLANDGARVYSVDVTGVQQFSRGEGIKKKKHDVVDMEGWKLEDCISHCDVVITGVPSEGFKFPTHLLREGAVCINFSSEKNFGPEVKEKASIYVPAIGKVTITVLLRNLLRMVQNRNAGRIQPAAAIEKHGTLEAETANGT</sequence>
<evidence type="ECO:0000256" key="1">
    <source>
        <dbReference type="ARBA" id="ARBA00004123"/>
    </source>
</evidence>
<dbReference type="InterPro" id="IPR035812">
    <property type="entry name" value="m-THF_DH_NAD-bd"/>
</dbReference>
<evidence type="ECO:0000256" key="3">
    <source>
        <dbReference type="ARBA" id="ARBA00011738"/>
    </source>
</evidence>
<dbReference type="SUPFAM" id="SSF51735">
    <property type="entry name" value="NAD(P)-binding Rossmann-fold domains"/>
    <property type="match status" value="1"/>
</dbReference>
<keyword evidence="4" id="KW-0963">Cytoplasm</keyword>
<keyword evidence="7" id="KW-0560">Oxidoreductase</keyword>
<proteinExistence type="inferred from homology"/>
<keyword evidence="6" id="KW-0658">Purine biosynthesis</keyword>
<dbReference type="InterPro" id="IPR036291">
    <property type="entry name" value="NAD(P)-bd_dom_sf"/>
</dbReference>
<dbReference type="GO" id="GO:0006730">
    <property type="term" value="P:one-carbon metabolic process"/>
    <property type="evidence" value="ECO:0007669"/>
    <property type="project" value="UniProtKB-KW"/>
</dbReference>
<comment type="function">
    <text evidence="10">Catalyzes oxidation of cytoplasmic one-carbon units for purine biosynthesis.</text>
</comment>
<evidence type="ECO:0000313" key="17">
    <source>
        <dbReference type="Proteomes" id="UP000053317"/>
    </source>
</evidence>
<dbReference type="PANTHER" id="PTHR48099">
    <property type="entry name" value="C-1-TETRAHYDROFOLATE SYNTHASE, CYTOPLASMIC-RELATED"/>
    <property type="match status" value="1"/>
</dbReference>
<comment type="caution">
    <text evidence="16">The sequence shown here is derived from an EMBL/GenBank/DDBJ whole genome shotgun (WGS) entry which is preliminary data.</text>
</comment>
<dbReference type="EMBL" id="LCWF01000084">
    <property type="protein sequence ID" value="KKY21502.1"/>
    <property type="molecule type" value="Genomic_DNA"/>
</dbReference>
<dbReference type="PRINTS" id="PR00085">
    <property type="entry name" value="THFDHDRGNASE"/>
</dbReference>
<organism evidence="16 17">
    <name type="scientific">Phaeomoniella chlamydospora</name>
    <name type="common">Phaeoacremonium chlamydosporum</name>
    <dbReference type="NCBI Taxonomy" id="158046"/>
    <lineage>
        <taxon>Eukaryota</taxon>
        <taxon>Fungi</taxon>
        <taxon>Dikarya</taxon>
        <taxon>Ascomycota</taxon>
        <taxon>Pezizomycotina</taxon>
        <taxon>Eurotiomycetes</taxon>
        <taxon>Chaetothyriomycetidae</taxon>
        <taxon>Phaeomoniellales</taxon>
        <taxon>Phaeomoniellaceae</taxon>
        <taxon>Phaeomoniella</taxon>
    </lineage>
</organism>
<evidence type="ECO:0000256" key="9">
    <source>
        <dbReference type="ARBA" id="ARBA00023242"/>
    </source>
</evidence>
<evidence type="ECO:0000259" key="14">
    <source>
        <dbReference type="Pfam" id="PF00763"/>
    </source>
</evidence>
<evidence type="ECO:0000256" key="5">
    <source>
        <dbReference type="ARBA" id="ARBA00022563"/>
    </source>
</evidence>
<evidence type="ECO:0000256" key="12">
    <source>
        <dbReference type="ARBA" id="ARBA00066980"/>
    </source>
</evidence>
<dbReference type="GO" id="GO:0005634">
    <property type="term" value="C:nucleus"/>
    <property type="evidence" value="ECO:0007669"/>
    <property type="project" value="UniProtKB-SubCell"/>
</dbReference>
<keyword evidence="8" id="KW-0520">NAD</keyword>
<comment type="similarity">
    <text evidence="11">Belongs to the tetrahydrofolate dehydrogenase/cyclohydrolase family.</text>
</comment>
<reference evidence="16 17" key="1">
    <citation type="submission" date="2015-05" db="EMBL/GenBank/DDBJ databases">
        <title>Distinctive expansion of gene families associated with plant cell wall degradation and secondary metabolism in the genomes of grapevine trunk pathogens.</title>
        <authorList>
            <person name="Lawrence D.P."/>
            <person name="Travadon R."/>
            <person name="Rolshausen P.E."/>
            <person name="Baumgartner K."/>
        </authorList>
    </citation>
    <scope>NUCLEOTIDE SEQUENCE [LARGE SCALE GENOMIC DNA]</scope>
    <source>
        <strain evidence="16">UCRPC4</strain>
    </source>
</reference>
<dbReference type="OrthoDB" id="41403at2759"/>
<feature type="domain" description="Tetrahydrofolate dehydrogenase/cyclohydrolase NAD(P)-binding" evidence="15">
    <location>
        <begin position="150"/>
        <end position="311"/>
    </location>
</feature>
<dbReference type="Gene3D" id="3.40.50.10860">
    <property type="entry name" value="Leucine Dehydrogenase, chain A, domain 1"/>
    <property type="match status" value="1"/>
</dbReference>
<evidence type="ECO:0000256" key="6">
    <source>
        <dbReference type="ARBA" id="ARBA00022755"/>
    </source>
</evidence>
<dbReference type="AlphaFoldDB" id="A0A0G2EF46"/>
<dbReference type="EC" id="1.5.1.15" evidence="12"/>
<dbReference type="FunFam" id="3.40.50.10860:FF:000012">
    <property type="entry name" value="Methylenetetrahydrofolate dehydrogenase [NAD(+)]"/>
    <property type="match status" value="1"/>
</dbReference>
<dbReference type="InterPro" id="IPR000672">
    <property type="entry name" value="THF_DH/CycHdrlase"/>
</dbReference>
<dbReference type="Gene3D" id="3.40.50.720">
    <property type="entry name" value="NAD(P)-binding Rossmann-like Domain"/>
    <property type="match status" value="1"/>
</dbReference>
<evidence type="ECO:0000259" key="15">
    <source>
        <dbReference type="Pfam" id="PF02882"/>
    </source>
</evidence>
<keyword evidence="17" id="KW-1185">Reference proteome</keyword>
<dbReference type="PANTHER" id="PTHR48099:SF3">
    <property type="entry name" value="METHYLENETETRAHYDROFOLATE DEHYDROGENASE [NAD(+)]"/>
    <property type="match status" value="1"/>
</dbReference>
<dbReference type="GO" id="GO:0005829">
    <property type="term" value="C:cytosol"/>
    <property type="evidence" value="ECO:0007669"/>
    <property type="project" value="EnsemblFungi"/>
</dbReference>
<comment type="subcellular location">
    <subcellularLocation>
        <location evidence="2">Cytoplasm</location>
    </subcellularLocation>
    <subcellularLocation>
        <location evidence="1">Nucleus</location>
    </subcellularLocation>
</comment>
<accession>A0A0G2EF46</accession>
<feature type="domain" description="Tetrahydrofolate dehydrogenase/cyclohydrolase catalytic" evidence="14">
    <location>
        <begin position="19"/>
        <end position="122"/>
    </location>
</feature>
<protein>
    <recommendedName>
        <fullName evidence="13">Methylenetetrahydrofolate dehydrogenase [NAD(+)]</fullName>
        <ecNumber evidence="12">1.5.1.15</ecNumber>
    </recommendedName>
</protein>
<dbReference type="Proteomes" id="UP000053317">
    <property type="component" value="Unassembled WGS sequence"/>
</dbReference>
<dbReference type="CDD" id="cd01079">
    <property type="entry name" value="NAD_bind_m-THF_DH"/>
    <property type="match status" value="1"/>
</dbReference>
<dbReference type="GO" id="GO:0004488">
    <property type="term" value="F:methylenetetrahydrofolate dehydrogenase (NADP+) activity"/>
    <property type="evidence" value="ECO:0007669"/>
    <property type="project" value="InterPro"/>
</dbReference>